<feature type="domain" description="G-protein coupled receptors family 1 profile" evidence="10">
    <location>
        <begin position="47"/>
        <end position="324"/>
    </location>
</feature>
<proteinExistence type="inferred from homology"/>
<accession>A0A3M6UBZ0</accession>
<dbReference type="GO" id="GO:0004930">
    <property type="term" value="F:G protein-coupled receptor activity"/>
    <property type="evidence" value="ECO:0007669"/>
    <property type="project" value="UniProtKB-KW"/>
</dbReference>
<evidence type="ECO:0000256" key="3">
    <source>
        <dbReference type="ARBA" id="ARBA00022989"/>
    </source>
</evidence>
<name>A0A3M6UBZ0_POCDA</name>
<evidence type="ECO:0000259" key="10">
    <source>
        <dbReference type="PROSITE" id="PS50262"/>
    </source>
</evidence>
<dbReference type="InterPro" id="IPR000276">
    <property type="entry name" value="GPCR_Rhodpsn"/>
</dbReference>
<organism evidence="11 12">
    <name type="scientific">Pocillopora damicornis</name>
    <name type="common">Cauliflower coral</name>
    <name type="synonym">Millepora damicornis</name>
    <dbReference type="NCBI Taxonomy" id="46731"/>
    <lineage>
        <taxon>Eukaryota</taxon>
        <taxon>Metazoa</taxon>
        <taxon>Cnidaria</taxon>
        <taxon>Anthozoa</taxon>
        <taxon>Hexacorallia</taxon>
        <taxon>Scleractinia</taxon>
        <taxon>Astrocoeniina</taxon>
        <taxon>Pocilloporidae</taxon>
        <taxon>Pocillopora</taxon>
    </lineage>
</organism>
<feature type="transmembrane region" description="Helical" evidence="9">
    <location>
        <begin position="268"/>
        <end position="293"/>
    </location>
</feature>
<evidence type="ECO:0000256" key="2">
    <source>
        <dbReference type="ARBA" id="ARBA00022692"/>
    </source>
</evidence>
<reference evidence="11 12" key="1">
    <citation type="journal article" date="2018" name="Sci. Rep.">
        <title>Comparative analysis of the Pocillopora damicornis genome highlights role of immune system in coral evolution.</title>
        <authorList>
            <person name="Cunning R."/>
            <person name="Bay R.A."/>
            <person name="Gillette P."/>
            <person name="Baker A.C."/>
            <person name="Traylor-Knowles N."/>
        </authorList>
    </citation>
    <scope>NUCLEOTIDE SEQUENCE [LARGE SCALE GENOMIC DNA]</scope>
    <source>
        <strain evidence="11">RSMAS</strain>
        <tissue evidence="11">Whole animal</tissue>
    </source>
</reference>
<evidence type="ECO:0000256" key="6">
    <source>
        <dbReference type="ARBA" id="ARBA00023170"/>
    </source>
</evidence>
<comment type="caution">
    <text evidence="11">The sequence shown here is derived from an EMBL/GenBank/DDBJ whole genome shotgun (WGS) entry which is preliminary data.</text>
</comment>
<dbReference type="EMBL" id="RCHS01001810">
    <property type="protein sequence ID" value="RMX51161.1"/>
    <property type="molecule type" value="Genomic_DNA"/>
</dbReference>
<evidence type="ECO:0000313" key="12">
    <source>
        <dbReference type="Proteomes" id="UP000275408"/>
    </source>
</evidence>
<dbReference type="SUPFAM" id="SSF81321">
    <property type="entry name" value="Family A G protein-coupled receptor-like"/>
    <property type="match status" value="1"/>
</dbReference>
<dbReference type="PANTHER" id="PTHR24243">
    <property type="entry name" value="G-PROTEIN COUPLED RECEPTOR"/>
    <property type="match status" value="1"/>
</dbReference>
<keyword evidence="7 8" id="KW-0807">Transducer</keyword>
<evidence type="ECO:0000256" key="1">
    <source>
        <dbReference type="ARBA" id="ARBA00004141"/>
    </source>
</evidence>
<protein>
    <recommendedName>
        <fullName evidence="10">G-protein coupled receptors family 1 profile domain-containing protein</fullName>
    </recommendedName>
</protein>
<dbReference type="Proteomes" id="UP000275408">
    <property type="component" value="Unassembled WGS sequence"/>
</dbReference>
<feature type="transmembrane region" description="Helical" evidence="9">
    <location>
        <begin position="67"/>
        <end position="86"/>
    </location>
</feature>
<dbReference type="GO" id="GO:0016020">
    <property type="term" value="C:membrane"/>
    <property type="evidence" value="ECO:0007669"/>
    <property type="project" value="UniProtKB-SubCell"/>
</dbReference>
<evidence type="ECO:0000313" key="11">
    <source>
        <dbReference type="EMBL" id="RMX51161.1"/>
    </source>
</evidence>
<evidence type="ECO:0000256" key="9">
    <source>
        <dbReference type="SAM" id="Phobius"/>
    </source>
</evidence>
<dbReference type="Gene3D" id="1.20.1070.10">
    <property type="entry name" value="Rhodopsin 7-helix transmembrane proteins"/>
    <property type="match status" value="1"/>
</dbReference>
<evidence type="ECO:0000256" key="7">
    <source>
        <dbReference type="ARBA" id="ARBA00023224"/>
    </source>
</evidence>
<dbReference type="AlphaFoldDB" id="A0A3M6UBZ0"/>
<feature type="transmembrane region" description="Helical" evidence="9">
    <location>
        <begin position="34"/>
        <end position="55"/>
    </location>
</feature>
<keyword evidence="5 9" id="KW-0472">Membrane</keyword>
<dbReference type="PROSITE" id="PS00237">
    <property type="entry name" value="G_PROTEIN_RECEP_F1_1"/>
    <property type="match status" value="1"/>
</dbReference>
<dbReference type="OrthoDB" id="9996086at2759"/>
<dbReference type="InterPro" id="IPR017452">
    <property type="entry name" value="GPCR_Rhodpsn_7TM"/>
</dbReference>
<feature type="transmembrane region" description="Helical" evidence="9">
    <location>
        <begin position="152"/>
        <end position="176"/>
    </location>
</feature>
<dbReference type="CDD" id="cd00637">
    <property type="entry name" value="7tm_classA_rhodopsin-like"/>
    <property type="match status" value="1"/>
</dbReference>
<keyword evidence="4 8" id="KW-0297">G-protein coupled receptor</keyword>
<keyword evidence="12" id="KW-1185">Reference proteome</keyword>
<feature type="transmembrane region" description="Helical" evidence="9">
    <location>
        <begin position="106"/>
        <end position="127"/>
    </location>
</feature>
<feature type="transmembrane region" description="Helical" evidence="9">
    <location>
        <begin position="305"/>
        <end position="327"/>
    </location>
</feature>
<evidence type="ECO:0000256" key="5">
    <source>
        <dbReference type="ARBA" id="ARBA00023136"/>
    </source>
</evidence>
<keyword evidence="6 8" id="KW-0675">Receptor</keyword>
<keyword evidence="2 8" id="KW-0812">Transmembrane</keyword>
<comment type="subcellular location">
    <subcellularLocation>
        <location evidence="1">Membrane</location>
        <topology evidence="1">Multi-pass membrane protein</topology>
    </subcellularLocation>
</comment>
<keyword evidence="3 9" id="KW-1133">Transmembrane helix</keyword>
<dbReference type="Pfam" id="PF00001">
    <property type="entry name" value="7tm_1"/>
    <property type="match status" value="1"/>
</dbReference>
<gene>
    <name evidence="11" type="ORF">pdam_00004101</name>
</gene>
<sequence length="387" mass="44998">MNVQNNNSDGEDNISPAMNQAYYEEPFVLMAARLTFEVMLALMGLVGNITVSFVISRQRKFRSGLKLYIRNLALADIGILAISFPIAVVKEQLPLHWPFGKVVCLYFYPLAEVFHGVSVWSITAIAIERYRKITTSNGFRYSTYISTKPLKWGIVVIWIVSFLVVTFPLLFVMNFVENATETYCDVVWSHAVHSVYIISLTIFWYLLPLAIIVFTYAKITRQIQQSNNFHRSSIKRRSREKNVRDPRISMRFAEEEKRMRQNSKAKKLLTPIVLVFTISMLPLNFLRVLLLFWEEFFFEKFFWLIYNICVIGVVINSASDPLIYSIVSKDFRLELKEISSRFTNRLQNVVKLRRDKKNSICDKKFETGGIPREYNLDEESAILVTPV</sequence>
<dbReference type="PROSITE" id="PS50262">
    <property type="entry name" value="G_PROTEIN_RECEP_F1_2"/>
    <property type="match status" value="1"/>
</dbReference>
<evidence type="ECO:0000256" key="8">
    <source>
        <dbReference type="RuleBase" id="RU000688"/>
    </source>
</evidence>
<dbReference type="PRINTS" id="PR00237">
    <property type="entry name" value="GPCRRHODOPSN"/>
</dbReference>
<dbReference type="STRING" id="46731.A0A3M6UBZ0"/>
<dbReference type="OMA" id="IFWYLLP"/>
<dbReference type="PANTHER" id="PTHR24243:SF208">
    <property type="entry name" value="PYROKININ-1 RECEPTOR"/>
    <property type="match status" value="1"/>
</dbReference>
<comment type="similarity">
    <text evidence="8">Belongs to the G-protein coupled receptor 1 family.</text>
</comment>
<feature type="transmembrane region" description="Helical" evidence="9">
    <location>
        <begin position="196"/>
        <end position="217"/>
    </location>
</feature>
<evidence type="ECO:0000256" key="4">
    <source>
        <dbReference type="ARBA" id="ARBA00023040"/>
    </source>
</evidence>